<gene>
    <name evidence="1" type="ORF">ENN90_07980</name>
</gene>
<name>A0A831PJA5_9BACT</name>
<dbReference type="AlphaFoldDB" id="A0A831PJA5"/>
<comment type="caution">
    <text evidence="1">The sequence shown here is derived from an EMBL/GenBank/DDBJ whole genome shotgun (WGS) entry which is preliminary data.</text>
</comment>
<protein>
    <submittedName>
        <fullName evidence="1">Uncharacterized protein</fullName>
    </submittedName>
</protein>
<proteinExistence type="predicted"/>
<evidence type="ECO:0000313" key="1">
    <source>
        <dbReference type="EMBL" id="HDR51544.1"/>
    </source>
</evidence>
<reference evidence="1" key="1">
    <citation type="journal article" date="2020" name="mSystems">
        <title>Genome- and Community-Level Interaction Insights into Carbon Utilization and Element Cycling Functions of Hydrothermarchaeota in Hydrothermal Sediment.</title>
        <authorList>
            <person name="Zhou Z."/>
            <person name="Liu Y."/>
            <person name="Xu W."/>
            <person name="Pan J."/>
            <person name="Luo Z.H."/>
            <person name="Li M."/>
        </authorList>
    </citation>
    <scope>NUCLEOTIDE SEQUENCE [LARGE SCALE GENOMIC DNA]</scope>
    <source>
        <strain evidence="1">SpSt-1217</strain>
    </source>
</reference>
<accession>A0A831PJA5</accession>
<dbReference type="EMBL" id="DSDK01000439">
    <property type="protein sequence ID" value="HDR51544.1"/>
    <property type="molecule type" value="Genomic_DNA"/>
</dbReference>
<organism evidence="1">
    <name type="scientific">Mariniphaga anaerophila</name>
    <dbReference type="NCBI Taxonomy" id="1484053"/>
    <lineage>
        <taxon>Bacteria</taxon>
        <taxon>Pseudomonadati</taxon>
        <taxon>Bacteroidota</taxon>
        <taxon>Bacteroidia</taxon>
        <taxon>Marinilabiliales</taxon>
        <taxon>Prolixibacteraceae</taxon>
        <taxon>Mariniphaga</taxon>
    </lineage>
</organism>
<dbReference type="Proteomes" id="UP000886047">
    <property type="component" value="Unassembled WGS sequence"/>
</dbReference>
<sequence>MLATVILAIQIISFNNEVLKPDYPREVAAAIQQELDAGEDVYVANYQQIVYYLLDLDSPTKYIHSNLLFTETHKAFNIEADQELKRIMKTLPDFVIIYRENEKVLKLMGNNYHLVKAFGKEKVKLYQLN</sequence>